<name>A0A363UKT0_9GAMM</name>
<organism evidence="2 3">
    <name type="scientific">Abyssibacter profundi</name>
    <dbReference type="NCBI Taxonomy" id="2182787"/>
    <lineage>
        <taxon>Bacteria</taxon>
        <taxon>Pseudomonadati</taxon>
        <taxon>Pseudomonadota</taxon>
        <taxon>Gammaproteobacteria</taxon>
        <taxon>Chromatiales</taxon>
        <taxon>Oceanococcaceae</taxon>
        <taxon>Abyssibacter</taxon>
    </lineage>
</organism>
<gene>
    <name evidence="2" type="ORF">DEH80_09440</name>
</gene>
<comment type="caution">
    <text evidence="2">The sequence shown here is derived from an EMBL/GenBank/DDBJ whole genome shotgun (WGS) entry which is preliminary data.</text>
</comment>
<evidence type="ECO:0000313" key="3">
    <source>
        <dbReference type="Proteomes" id="UP000251800"/>
    </source>
</evidence>
<feature type="region of interest" description="Disordered" evidence="1">
    <location>
        <begin position="62"/>
        <end position="104"/>
    </location>
</feature>
<dbReference type="AlphaFoldDB" id="A0A363UKT0"/>
<keyword evidence="3" id="KW-1185">Reference proteome</keyword>
<dbReference type="EMBL" id="QEQK01000007">
    <property type="protein sequence ID" value="PWN56029.1"/>
    <property type="molecule type" value="Genomic_DNA"/>
</dbReference>
<accession>A0A363UKT0</accession>
<reference evidence="2 3" key="1">
    <citation type="submission" date="2018-05" db="EMBL/GenBank/DDBJ databases">
        <title>Abyssibacter profundi OUC007T gen. nov., sp. nov, a marine bacterium isolated from seawater of the Mariana Trench.</title>
        <authorList>
            <person name="Zhou S."/>
        </authorList>
    </citation>
    <scope>NUCLEOTIDE SEQUENCE [LARGE SCALE GENOMIC DNA]</scope>
    <source>
        <strain evidence="2 3">OUC007</strain>
    </source>
</reference>
<sequence length="174" mass="17919">MLAAALSACVTTGAGGGLHTPVSLGSASELAQTLNHVFQPQPSPDEGLRRATHVADGELDNESAAPAAATTEQPVALATQTASPGNSDTTKDDPWRCARTPGARGCERRHGEDLVIAQPDIHAAPGGLPAPAEAARSCRIQCDGQWHRVSCASDAEARCDCHAEPVAQCVDKPL</sequence>
<feature type="compositionally biased region" description="Polar residues" evidence="1">
    <location>
        <begin position="70"/>
        <end position="88"/>
    </location>
</feature>
<dbReference type="Proteomes" id="UP000251800">
    <property type="component" value="Unassembled WGS sequence"/>
</dbReference>
<evidence type="ECO:0000256" key="1">
    <source>
        <dbReference type="SAM" id="MobiDB-lite"/>
    </source>
</evidence>
<protein>
    <submittedName>
        <fullName evidence="2">Uncharacterized protein</fullName>
    </submittedName>
</protein>
<proteinExistence type="predicted"/>
<evidence type="ECO:0000313" key="2">
    <source>
        <dbReference type="EMBL" id="PWN56029.1"/>
    </source>
</evidence>